<organism evidence="2 3">
    <name type="scientific">Aureobasidium melanogenum (strain CBS 110374)</name>
    <name type="common">Aureobasidium pullulans var. melanogenum</name>
    <dbReference type="NCBI Taxonomy" id="1043003"/>
    <lineage>
        <taxon>Eukaryota</taxon>
        <taxon>Fungi</taxon>
        <taxon>Dikarya</taxon>
        <taxon>Ascomycota</taxon>
        <taxon>Pezizomycotina</taxon>
        <taxon>Dothideomycetes</taxon>
        <taxon>Dothideomycetidae</taxon>
        <taxon>Dothideales</taxon>
        <taxon>Saccotheciaceae</taxon>
        <taxon>Aureobasidium</taxon>
    </lineage>
</organism>
<sequence length="120" mass="14022">MSSPTNYSHYTHLNANQPANLQYLTNFYAERATKHSRISYLFRNTGISIKILIHEMIAVPEFKRLLWTWMRNKQLDRLSSDGGEVEIVVVERFRMSEEDVDTKEAGPDEEVRFEGDQGVR</sequence>
<gene>
    <name evidence="2" type="ORF">M437DRAFT_66980</name>
</gene>
<evidence type="ECO:0000313" key="3">
    <source>
        <dbReference type="Proteomes" id="UP000030672"/>
    </source>
</evidence>
<accession>A0A074VWE6</accession>
<protein>
    <submittedName>
        <fullName evidence="2">Uncharacterized protein</fullName>
    </submittedName>
</protein>
<reference evidence="2 3" key="1">
    <citation type="journal article" date="2014" name="BMC Genomics">
        <title>Genome sequencing of four Aureobasidium pullulans varieties: biotechnological potential, stress tolerance, and description of new species.</title>
        <authorList>
            <person name="Gostin Ar C."/>
            <person name="Ohm R.A."/>
            <person name="Kogej T."/>
            <person name="Sonjak S."/>
            <person name="Turk M."/>
            <person name="Zajc J."/>
            <person name="Zalar P."/>
            <person name="Grube M."/>
            <person name="Sun H."/>
            <person name="Han J."/>
            <person name="Sharma A."/>
            <person name="Chiniquy J."/>
            <person name="Ngan C.Y."/>
            <person name="Lipzen A."/>
            <person name="Barry K."/>
            <person name="Grigoriev I.V."/>
            <person name="Gunde-Cimerman N."/>
        </authorList>
    </citation>
    <scope>NUCLEOTIDE SEQUENCE [LARGE SCALE GENOMIC DNA]</scope>
    <source>
        <strain evidence="2 3">CBS 110374</strain>
    </source>
</reference>
<keyword evidence="3" id="KW-1185">Reference proteome</keyword>
<dbReference type="RefSeq" id="XP_040879070.1">
    <property type="nucleotide sequence ID" value="XM_041024867.1"/>
</dbReference>
<dbReference type="Proteomes" id="UP000030672">
    <property type="component" value="Unassembled WGS sequence"/>
</dbReference>
<dbReference type="HOGENOM" id="CLU_2049231_0_0_1"/>
<dbReference type="GeneID" id="63918240"/>
<dbReference type="EMBL" id="KL584836">
    <property type="protein sequence ID" value="KEQ62047.1"/>
    <property type="molecule type" value="Genomic_DNA"/>
</dbReference>
<name>A0A074VWE6_AURM1</name>
<proteinExistence type="predicted"/>
<feature type="region of interest" description="Disordered" evidence="1">
    <location>
        <begin position="97"/>
        <end position="120"/>
    </location>
</feature>
<dbReference type="AlphaFoldDB" id="A0A074VWE6"/>
<evidence type="ECO:0000313" key="2">
    <source>
        <dbReference type="EMBL" id="KEQ62047.1"/>
    </source>
</evidence>
<evidence type="ECO:0000256" key="1">
    <source>
        <dbReference type="SAM" id="MobiDB-lite"/>
    </source>
</evidence>